<feature type="transmembrane region" description="Helical" evidence="3">
    <location>
        <begin position="12"/>
        <end position="30"/>
    </location>
</feature>
<dbReference type="GO" id="GO:0016020">
    <property type="term" value="C:membrane"/>
    <property type="evidence" value="ECO:0007669"/>
    <property type="project" value="UniProtKB-SubCell"/>
</dbReference>
<dbReference type="InterPro" id="IPR001750">
    <property type="entry name" value="ND/Mrp_TM"/>
</dbReference>
<evidence type="ECO:0000313" key="6">
    <source>
        <dbReference type="Proteomes" id="UP000000442"/>
    </source>
</evidence>
<feature type="transmembrane region" description="Helical" evidence="3">
    <location>
        <begin position="279"/>
        <end position="300"/>
    </location>
</feature>
<dbReference type="STRING" id="177437.HRM2_35350"/>
<dbReference type="Pfam" id="PF00361">
    <property type="entry name" value="Proton_antipo_M"/>
    <property type="match status" value="1"/>
</dbReference>
<comment type="subcellular location">
    <subcellularLocation>
        <location evidence="1">Endomembrane system</location>
        <topology evidence="1">Multi-pass membrane protein</topology>
    </subcellularLocation>
    <subcellularLocation>
        <location evidence="2">Membrane</location>
        <topology evidence="2">Multi-pass membrane protein</topology>
    </subcellularLocation>
</comment>
<keyword evidence="6" id="KW-1185">Reference proteome</keyword>
<dbReference type="PANTHER" id="PTHR43373">
    <property type="entry name" value="NA(+)/H(+) ANTIPORTER SUBUNIT"/>
    <property type="match status" value="1"/>
</dbReference>
<gene>
    <name evidence="5" type="primary">mnhA2</name>
    <name evidence="5" type="ordered locus">HRM2_35350</name>
</gene>
<reference evidence="5 6" key="1">
    <citation type="journal article" date="2009" name="Environ. Microbiol.">
        <title>Genome sequence of Desulfobacterium autotrophicum HRM2, a marine sulfate reducer oxidizing organic carbon completely to carbon dioxide.</title>
        <authorList>
            <person name="Strittmatter A.W."/>
            <person name="Liesegang H."/>
            <person name="Rabus R."/>
            <person name="Decker I."/>
            <person name="Amann J."/>
            <person name="Andres S."/>
            <person name="Henne A."/>
            <person name="Fricke W.F."/>
            <person name="Martinez-Arias R."/>
            <person name="Bartels D."/>
            <person name="Goesmann A."/>
            <person name="Krause L."/>
            <person name="Puehler A."/>
            <person name="Klenk H.P."/>
            <person name="Richter M."/>
            <person name="Schuler M."/>
            <person name="Gloeckner F.O."/>
            <person name="Meyerdierks A."/>
            <person name="Gottschalk G."/>
            <person name="Amann R."/>
        </authorList>
    </citation>
    <scope>NUCLEOTIDE SEQUENCE [LARGE SCALE GENOMIC DNA]</scope>
    <source>
        <strain evidence="6">ATCC 43914 / DSM 3382 / HRM2</strain>
    </source>
</reference>
<feature type="transmembrane region" description="Helical" evidence="3">
    <location>
        <begin position="203"/>
        <end position="224"/>
    </location>
</feature>
<organism evidence="5 6">
    <name type="scientific">Desulforapulum autotrophicum (strain ATCC 43914 / DSM 3382 / VKM B-1955 / HRM2)</name>
    <name type="common">Desulfobacterium autotrophicum</name>
    <dbReference type="NCBI Taxonomy" id="177437"/>
    <lineage>
        <taxon>Bacteria</taxon>
        <taxon>Pseudomonadati</taxon>
        <taxon>Thermodesulfobacteriota</taxon>
        <taxon>Desulfobacteria</taxon>
        <taxon>Desulfobacterales</taxon>
        <taxon>Desulfobacteraceae</taxon>
        <taxon>Desulforapulum</taxon>
    </lineage>
</organism>
<dbReference type="PRINTS" id="PR01434">
    <property type="entry name" value="NADHDHGNASE5"/>
</dbReference>
<feature type="transmembrane region" description="Helical" evidence="3">
    <location>
        <begin position="36"/>
        <end position="57"/>
    </location>
</feature>
<keyword evidence="3" id="KW-1133">Transmembrane helix</keyword>
<sequence length="494" mass="53526">MTMETILSVKPFLAVLISLVAVPFIIFSKTQNLRETWTFVAGAIKFLLVLSMLPAVLKGKAIVYTVAQIFPNLGIAFRVDAFGMLFALVASSLWIITSIYSMGYMRGLDEHSQTRYYSFFAVALSATIGVAFSANLLTLYLFYEMLSLATYPLVTHHQDREARSSGRKYLLYILGGSIGLALPAMLITYHFTGTLDFAAQGVMAGHINSGLALLLSLMFLFGFAKVGIMPMHSWLPAAMVAPTPVSALLHAVAVVKVGAFSVVRVLTGIVGVDLLAQYHINWIVCTIASITVVVASLIALSQDELKRRLAFSTIGQLSYIVLGVALLSTSGMTGGMLHIAMHAFGKITLFFCAGAIFCTTGIKHISKMKGIGRQMPITMTAFLIGSLSVVGLPPCGGFISKWYLVLGTIESGQMLFLLVLLLSSFLNAAYFFPVFYNAFFLSDSEMLFEPGIKEAPLWCVVPLTITAGISIILFFYPQPFLNLAKLAVQSINGG</sequence>
<dbReference type="eggNOG" id="COG0651">
    <property type="taxonomic scope" value="Bacteria"/>
</dbReference>
<evidence type="ECO:0000256" key="3">
    <source>
        <dbReference type="SAM" id="Phobius"/>
    </source>
</evidence>
<dbReference type="GO" id="GO:0012505">
    <property type="term" value="C:endomembrane system"/>
    <property type="evidence" value="ECO:0007669"/>
    <property type="project" value="UniProtKB-SubCell"/>
</dbReference>
<keyword evidence="3" id="KW-0472">Membrane</keyword>
<evidence type="ECO:0000256" key="2">
    <source>
        <dbReference type="RuleBase" id="RU000320"/>
    </source>
</evidence>
<dbReference type="HOGENOM" id="CLU_007100_9_3_7"/>
<dbReference type="AlphaFoldDB" id="C0Q995"/>
<evidence type="ECO:0000313" key="5">
    <source>
        <dbReference type="EMBL" id="ACN16600.1"/>
    </source>
</evidence>
<feature type="transmembrane region" description="Helical" evidence="3">
    <location>
        <begin position="457"/>
        <end position="476"/>
    </location>
</feature>
<accession>C0Q995</accession>
<dbReference type="EMBL" id="CP001087">
    <property type="protein sequence ID" value="ACN16600.1"/>
    <property type="molecule type" value="Genomic_DNA"/>
</dbReference>
<dbReference type="PANTHER" id="PTHR43373:SF1">
    <property type="entry name" value="NA(+)_H(+) ANTIPORTER SUBUNIT A"/>
    <property type="match status" value="1"/>
</dbReference>
<proteinExistence type="predicted"/>
<evidence type="ECO:0000259" key="4">
    <source>
        <dbReference type="Pfam" id="PF00361"/>
    </source>
</evidence>
<feature type="transmembrane region" description="Helical" evidence="3">
    <location>
        <begin position="169"/>
        <end position="191"/>
    </location>
</feature>
<feature type="transmembrane region" description="Helical" evidence="3">
    <location>
        <begin position="381"/>
        <end position="403"/>
    </location>
</feature>
<feature type="transmembrane region" description="Helical" evidence="3">
    <location>
        <begin position="69"/>
        <end position="96"/>
    </location>
</feature>
<protein>
    <submittedName>
        <fullName evidence="5">MnhA2</fullName>
    </submittedName>
</protein>
<dbReference type="KEGG" id="dat:HRM2_35350"/>
<feature type="transmembrane region" description="Helical" evidence="3">
    <location>
        <begin position="309"/>
        <end position="327"/>
    </location>
</feature>
<dbReference type="Proteomes" id="UP000000442">
    <property type="component" value="Chromosome"/>
</dbReference>
<evidence type="ECO:0000256" key="1">
    <source>
        <dbReference type="ARBA" id="ARBA00004127"/>
    </source>
</evidence>
<feature type="transmembrane region" description="Helical" evidence="3">
    <location>
        <begin position="339"/>
        <end position="360"/>
    </location>
</feature>
<feature type="transmembrane region" description="Helical" evidence="3">
    <location>
        <begin position="116"/>
        <end position="143"/>
    </location>
</feature>
<keyword evidence="2 3" id="KW-0812">Transmembrane</keyword>
<name>C0Q995_DESAH</name>
<dbReference type="InterPro" id="IPR050616">
    <property type="entry name" value="CPA3_Na-H_Antiporter_A"/>
</dbReference>
<feature type="domain" description="NADH:quinone oxidoreductase/Mrp antiporter transmembrane" evidence="4">
    <location>
        <begin position="133"/>
        <end position="426"/>
    </location>
</feature>
<feature type="transmembrane region" description="Helical" evidence="3">
    <location>
        <begin position="245"/>
        <end position="267"/>
    </location>
</feature>
<feature type="transmembrane region" description="Helical" evidence="3">
    <location>
        <begin position="415"/>
        <end position="436"/>
    </location>
</feature>